<dbReference type="KEGG" id="cagg:HYG79_13825"/>
<dbReference type="EMBL" id="CP058595">
    <property type="protein sequence ID" value="QLG46381.1"/>
    <property type="molecule type" value="Genomic_DNA"/>
</dbReference>
<dbReference type="GO" id="GO:0016020">
    <property type="term" value="C:membrane"/>
    <property type="evidence" value="ECO:0007669"/>
    <property type="project" value="UniProtKB-SubCell"/>
</dbReference>
<evidence type="ECO:0000313" key="6">
    <source>
        <dbReference type="EMBL" id="QLG46381.1"/>
    </source>
</evidence>
<keyword evidence="7" id="KW-1185">Reference proteome</keyword>
<dbReference type="RefSeq" id="WP_179242660.1">
    <property type="nucleotide sequence ID" value="NZ_CP058595.1"/>
</dbReference>
<feature type="transmembrane region" description="Helical" evidence="5">
    <location>
        <begin position="57"/>
        <end position="83"/>
    </location>
</feature>
<reference evidence="6 7" key="1">
    <citation type="journal article" date="2006" name="Int. J. Syst. Evol. Microbiol.">
        <title>Costertonia aggregata gen. nov., sp. nov., a mesophilic marine bacterium of the family Flavobacteriaceae, isolated from a mature biofilm.</title>
        <authorList>
            <person name="Kwon K.K."/>
            <person name="Lee Y.K."/>
            <person name="Lee H.K."/>
        </authorList>
    </citation>
    <scope>NUCLEOTIDE SEQUENCE [LARGE SCALE GENOMIC DNA]</scope>
    <source>
        <strain evidence="6 7">KCCM 42265</strain>
    </source>
</reference>
<dbReference type="InterPro" id="IPR007593">
    <property type="entry name" value="CD225/Dispanin_fam"/>
</dbReference>
<feature type="transmembrane region" description="Helical" evidence="5">
    <location>
        <begin position="12"/>
        <end position="32"/>
    </location>
</feature>
<evidence type="ECO:0000256" key="4">
    <source>
        <dbReference type="ARBA" id="ARBA00023136"/>
    </source>
</evidence>
<evidence type="ECO:0000256" key="3">
    <source>
        <dbReference type="ARBA" id="ARBA00022989"/>
    </source>
</evidence>
<evidence type="ECO:0000313" key="7">
    <source>
        <dbReference type="Proteomes" id="UP000509302"/>
    </source>
</evidence>
<evidence type="ECO:0000256" key="2">
    <source>
        <dbReference type="ARBA" id="ARBA00022692"/>
    </source>
</evidence>
<dbReference type="Proteomes" id="UP000509302">
    <property type="component" value="Chromosome"/>
</dbReference>
<accession>A0A7H9ASA5</accession>
<evidence type="ECO:0000256" key="5">
    <source>
        <dbReference type="SAM" id="Phobius"/>
    </source>
</evidence>
<keyword evidence="2 5" id="KW-0812">Transmembrane</keyword>
<gene>
    <name evidence="6" type="ORF">HYG79_13825</name>
</gene>
<dbReference type="InterPro" id="IPR051423">
    <property type="entry name" value="CD225/Dispanin"/>
</dbReference>
<comment type="subcellular location">
    <subcellularLocation>
        <location evidence="1">Membrane</location>
    </subcellularLocation>
</comment>
<keyword evidence="3 5" id="KW-1133">Transmembrane helix</keyword>
<dbReference type="PANTHER" id="PTHR14948">
    <property type="entry name" value="NG5"/>
    <property type="match status" value="1"/>
</dbReference>
<dbReference type="Pfam" id="PF04505">
    <property type="entry name" value="CD225"/>
    <property type="match status" value="1"/>
</dbReference>
<dbReference type="PANTHER" id="PTHR14948:SF44">
    <property type="entry name" value="PROLINE-RICH TRANSMEMBRANE PROTEIN 1-LIKE"/>
    <property type="match status" value="1"/>
</dbReference>
<dbReference type="AlphaFoldDB" id="A0A7H9ASA5"/>
<proteinExistence type="predicted"/>
<protein>
    <submittedName>
        <fullName evidence="6">CD225/dispanin family protein</fullName>
    </submittedName>
</protein>
<name>A0A7H9ASA5_9FLAO</name>
<sequence>MNQPQKPNNYLVLAIICTVCCCLPAGIVGIVYSSKVNETYANGDYEAAEKASKNAKLWSIIGLSTGVIVLILYFLIFGFAVFASAMENGGF</sequence>
<evidence type="ECO:0000256" key="1">
    <source>
        <dbReference type="ARBA" id="ARBA00004370"/>
    </source>
</evidence>
<organism evidence="6 7">
    <name type="scientific">Costertonia aggregata</name>
    <dbReference type="NCBI Taxonomy" id="343403"/>
    <lineage>
        <taxon>Bacteria</taxon>
        <taxon>Pseudomonadati</taxon>
        <taxon>Bacteroidota</taxon>
        <taxon>Flavobacteriia</taxon>
        <taxon>Flavobacteriales</taxon>
        <taxon>Flavobacteriaceae</taxon>
        <taxon>Costertonia</taxon>
    </lineage>
</organism>
<keyword evidence="4 5" id="KW-0472">Membrane</keyword>